<dbReference type="EMBL" id="JAVRHY010000008">
    <property type="protein sequence ID" value="MDT0618782.1"/>
    <property type="molecule type" value="Genomic_DNA"/>
</dbReference>
<feature type="region of interest" description="Disordered" evidence="1">
    <location>
        <begin position="263"/>
        <end position="282"/>
    </location>
</feature>
<dbReference type="RefSeq" id="WP_311658988.1">
    <property type="nucleotide sequence ID" value="NZ_JAVRHY010000008.1"/>
</dbReference>
<keyword evidence="4" id="KW-1185">Reference proteome</keyword>
<protein>
    <recommendedName>
        <fullName evidence="5">Delta-60 repeat domain-containing protein</fullName>
    </recommendedName>
</protein>
<comment type="caution">
    <text evidence="3">The sequence shown here is derived from an EMBL/GenBank/DDBJ whole genome shotgun (WGS) entry which is preliminary data.</text>
</comment>
<gene>
    <name evidence="3" type="ORF">RM531_09885</name>
</gene>
<reference evidence="3 4" key="1">
    <citation type="submission" date="2023-09" db="EMBL/GenBank/DDBJ databases">
        <authorList>
            <person name="Rey-Velasco X."/>
        </authorList>
    </citation>
    <scope>NUCLEOTIDE SEQUENCE [LARGE SCALE GENOMIC DNA]</scope>
    <source>
        <strain evidence="3 4">P385</strain>
    </source>
</reference>
<evidence type="ECO:0000313" key="4">
    <source>
        <dbReference type="Proteomes" id="UP001259982"/>
    </source>
</evidence>
<evidence type="ECO:0000313" key="3">
    <source>
        <dbReference type="EMBL" id="MDT0618782.1"/>
    </source>
</evidence>
<accession>A0ABU3BAC4</accession>
<evidence type="ECO:0000256" key="2">
    <source>
        <dbReference type="SAM" id="SignalP"/>
    </source>
</evidence>
<dbReference type="Proteomes" id="UP001259982">
    <property type="component" value="Unassembled WGS sequence"/>
</dbReference>
<evidence type="ECO:0008006" key="5">
    <source>
        <dbReference type="Google" id="ProtNLM"/>
    </source>
</evidence>
<name>A0ABU3BAC4_9GAMM</name>
<keyword evidence="2" id="KW-0732">Signal</keyword>
<feature type="compositionally biased region" description="Polar residues" evidence="1">
    <location>
        <begin position="269"/>
        <end position="281"/>
    </location>
</feature>
<organism evidence="3 4">
    <name type="scientific">Spectribacter acetivorans</name>
    <dbReference type="NCBI Taxonomy" id="3075603"/>
    <lineage>
        <taxon>Bacteria</taxon>
        <taxon>Pseudomonadati</taxon>
        <taxon>Pseudomonadota</taxon>
        <taxon>Gammaproteobacteria</taxon>
        <taxon>Salinisphaerales</taxon>
        <taxon>Salinisphaeraceae</taxon>
        <taxon>Spectribacter</taxon>
    </lineage>
</organism>
<proteinExistence type="predicted"/>
<sequence length="542" mass="56034">MNMTHLGRGAAAIVLPTFLFACGGSSGGGGNGGGDDMPQDPPEQFTVIDNDTTRANGINGIVHASNGGVYAIGFSDQQDQRTVILAYDADGDVDETFGDNGVMSLNVRVAGQGMGSVSSGDEQGFGIVQTAEGDLVIAVNAADGNGEAELDEGQSVYLFRLDSSSDFAVDTEFGDDGGSNGLLEGAQEVVFATPNTDNSSYQSTVGVFPVDAASDLLLDTSQAPDERLVVLGAGSAPVSAGATDQDRYVARLMADTGMADNSFRGGSAHQYTTPRGPNSGDNVRRGFVEADGSIMSAGYTDLGDGFGNHIILIKLQENGQPDPGFGDFIDPSMDSIAGVSGPGIAAFNPFRDVGGFAEAYGAVPQSNGEYITTGYGAANNGTRPPSDDPLSEYLATDGPDVVTFRVAGDTMVDEGYGNPNASGTQAFQSETTNDFTDDQEVSGEDRGRDMVVLPDDTSVHVGYYGGVPAIYVVTPDGQLDTTVDDDGLILLPHDDIQNTSGPVTQQFFTVEATADGSRLAMGTRGNDDAGARVVIVDLEPEE</sequence>
<feature type="chain" id="PRO_5046235956" description="Delta-60 repeat domain-containing protein" evidence="2">
    <location>
        <begin position="22"/>
        <end position="542"/>
    </location>
</feature>
<feature type="signal peptide" evidence="2">
    <location>
        <begin position="1"/>
        <end position="21"/>
    </location>
</feature>
<evidence type="ECO:0000256" key="1">
    <source>
        <dbReference type="SAM" id="MobiDB-lite"/>
    </source>
</evidence>